<sequence length="86" mass="9963">MLVSEAFELLNSMGITTNIESVRRWIRQGAIKARPLDGSHSYWIERDDLNDFIESKLKAKNKRQVVYRQGYVDGFNAAKKLFNKGE</sequence>
<gene>
    <name evidence="1" type="ORF">DT351_11025</name>
</gene>
<name>A0A385AGZ6_LATCU</name>
<dbReference type="AlphaFoldDB" id="A0A385AGZ6"/>
<dbReference type="RefSeq" id="WP_116843827.1">
    <property type="nucleotide sequence ID" value="NZ_CP031005.1"/>
</dbReference>
<dbReference type="Proteomes" id="UP000257607">
    <property type="component" value="Plasmid p-1.1928_2"/>
</dbReference>
<dbReference type="EMBL" id="CP031005">
    <property type="protein sequence ID" value="AXN36873.1"/>
    <property type="molecule type" value="Genomic_DNA"/>
</dbReference>
<evidence type="ECO:0000313" key="2">
    <source>
        <dbReference type="Proteomes" id="UP000257607"/>
    </source>
</evidence>
<organism evidence="1 2">
    <name type="scientific">Latilactobacillus curvatus</name>
    <name type="common">Lactobacillus curvatus</name>
    <dbReference type="NCBI Taxonomy" id="28038"/>
    <lineage>
        <taxon>Bacteria</taxon>
        <taxon>Bacillati</taxon>
        <taxon>Bacillota</taxon>
        <taxon>Bacilli</taxon>
        <taxon>Lactobacillales</taxon>
        <taxon>Lactobacillaceae</taxon>
        <taxon>Latilactobacillus</taxon>
    </lineage>
</organism>
<keyword evidence="1" id="KW-0614">Plasmid</keyword>
<evidence type="ECO:0000313" key="1">
    <source>
        <dbReference type="EMBL" id="AXN36873.1"/>
    </source>
</evidence>
<geneLocation type="plasmid" evidence="1 2">
    <name>p-1.1928_2</name>
</geneLocation>
<proteinExistence type="predicted"/>
<accession>A0A385AGZ6</accession>
<evidence type="ECO:0008006" key="3">
    <source>
        <dbReference type="Google" id="ProtNLM"/>
    </source>
</evidence>
<protein>
    <recommendedName>
        <fullName evidence="3">Helix-turn-helix domain-containing protein</fullName>
    </recommendedName>
</protein>
<reference evidence="1 2" key="1">
    <citation type="submission" date="2018-07" db="EMBL/GenBank/DDBJ databases">
        <title>Lactobacillus curvatus genome sequence.</title>
        <authorList>
            <person name="Prechtl R."/>
        </authorList>
    </citation>
    <scope>NUCLEOTIDE SEQUENCE [LARGE SCALE GENOMIC DNA]</scope>
    <source>
        <strain evidence="1 2">TMW 1.1928</strain>
        <plasmid evidence="1 2">p-1.1928_2</plasmid>
    </source>
</reference>